<dbReference type="RefSeq" id="WP_102115378.1">
    <property type="nucleotide sequence ID" value="NZ_BMGN01000009.1"/>
</dbReference>
<dbReference type="InterPro" id="IPR036165">
    <property type="entry name" value="YefM-like_sf"/>
</dbReference>
<dbReference type="KEGG" id="ncb:C0V82_25835"/>
<accession>A0A2K9NNF0</accession>
<dbReference type="PANTHER" id="PTHR35377">
    <property type="entry name" value="ANTITOXIN VAPB49-RELATED-RELATED"/>
    <property type="match status" value="1"/>
</dbReference>
<dbReference type="NCBIfam" id="TIGR01552">
    <property type="entry name" value="phd_fam"/>
    <property type="match status" value="1"/>
</dbReference>
<dbReference type="SUPFAM" id="SSF143120">
    <property type="entry name" value="YefM-like"/>
    <property type="match status" value="1"/>
</dbReference>
<evidence type="ECO:0000313" key="3">
    <source>
        <dbReference type="EMBL" id="AUN33875.1"/>
    </source>
</evidence>
<dbReference type="Gene3D" id="3.40.1620.10">
    <property type="entry name" value="YefM-like domain"/>
    <property type="match status" value="1"/>
</dbReference>
<comment type="similarity">
    <text evidence="1 2">Belongs to the phD/YefM antitoxin family.</text>
</comment>
<dbReference type="Pfam" id="PF02604">
    <property type="entry name" value="PhdYeFM_antitox"/>
    <property type="match status" value="1"/>
</dbReference>
<comment type="function">
    <text evidence="2">Antitoxin component of a type II toxin-antitoxin (TA) system.</text>
</comment>
<keyword evidence="3" id="KW-0614">Plasmid</keyword>
<evidence type="ECO:0000256" key="2">
    <source>
        <dbReference type="RuleBase" id="RU362080"/>
    </source>
</evidence>
<evidence type="ECO:0000256" key="1">
    <source>
        <dbReference type="ARBA" id="ARBA00009981"/>
    </source>
</evidence>
<organism evidence="3 4">
    <name type="scientific">Niveispirillum cyanobacteriorum</name>
    <dbReference type="NCBI Taxonomy" id="1612173"/>
    <lineage>
        <taxon>Bacteria</taxon>
        <taxon>Pseudomonadati</taxon>
        <taxon>Pseudomonadota</taxon>
        <taxon>Alphaproteobacteria</taxon>
        <taxon>Rhodospirillales</taxon>
        <taxon>Azospirillaceae</taxon>
        <taxon>Niveispirillum</taxon>
    </lineage>
</organism>
<dbReference type="EMBL" id="CP025614">
    <property type="protein sequence ID" value="AUN33875.1"/>
    <property type="molecule type" value="Genomic_DNA"/>
</dbReference>
<protein>
    <recommendedName>
        <fullName evidence="2">Antitoxin</fullName>
    </recommendedName>
</protein>
<keyword evidence="4" id="KW-1185">Reference proteome</keyword>
<dbReference type="OrthoDB" id="9800503at2"/>
<dbReference type="InterPro" id="IPR006442">
    <property type="entry name" value="Antitoxin_Phd/YefM"/>
</dbReference>
<dbReference type="InterPro" id="IPR051416">
    <property type="entry name" value="phD-YefM_TA_antitoxins"/>
</dbReference>
<dbReference type="Proteomes" id="UP000234752">
    <property type="component" value="Plasmid unnamed2"/>
</dbReference>
<evidence type="ECO:0000313" key="4">
    <source>
        <dbReference type="Proteomes" id="UP000234752"/>
    </source>
</evidence>
<gene>
    <name evidence="3" type="ORF">C0V82_25835</name>
</gene>
<reference evidence="3 4" key="1">
    <citation type="submission" date="2017-12" db="EMBL/GenBank/DDBJ databases">
        <title>Genomes of bacteria within cyanobacterial aggregates.</title>
        <authorList>
            <person name="Cai H."/>
        </authorList>
    </citation>
    <scope>NUCLEOTIDE SEQUENCE [LARGE SCALE GENOMIC DNA]</scope>
    <source>
        <strain evidence="3 4">TH16</strain>
        <plasmid evidence="3 4">unnamed2</plasmid>
    </source>
</reference>
<sequence length="80" mass="8932">MQSVKLADAKAHLSELIGQVEAGETVHITRHGKPVAQLVPVARERKPLPMDEIRALTADLPLQAEDGGEFMRRMRDDARY</sequence>
<dbReference type="AlphaFoldDB" id="A0A2K9NNF0"/>
<proteinExistence type="inferred from homology"/>
<geneLocation type="plasmid" evidence="3 4">
    <name>unnamed2</name>
</geneLocation>
<name>A0A2K9NNF0_9PROT</name>